<protein>
    <submittedName>
        <fullName evidence="1">Uncharacterized protein</fullName>
    </submittedName>
</protein>
<proteinExistence type="predicted"/>
<name>A0AA37J0C3_9FIRM</name>
<dbReference type="RefSeq" id="WP_238317657.1">
    <property type="nucleotide sequence ID" value="NZ_BQKV01000098.1"/>
</dbReference>
<keyword evidence="2" id="KW-1185">Reference proteome</keyword>
<organism evidence="1 2">
    <name type="scientific">Faecalibacterium gallinarum</name>
    <dbReference type="NCBI Taxonomy" id="2903556"/>
    <lineage>
        <taxon>Bacteria</taxon>
        <taxon>Bacillati</taxon>
        <taxon>Bacillota</taxon>
        <taxon>Clostridia</taxon>
        <taxon>Eubacteriales</taxon>
        <taxon>Oscillospiraceae</taxon>
        <taxon>Faecalibacterium</taxon>
    </lineage>
</organism>
<gene>
    <name evidence="1" type="ORF">JCM17207_20630</name>
</gene>
<sequence>MPHSDFETLFTKLESNLAFVNDSQFMAELKASIQTPEQWVRLAKLYCDSAKKLFELITSISL</sequence>
<evidence type="ECO:0000313" key="2">
    <source>
        <dbReference type="Proteomes" id="UP001055185"/>
    </source>
</evidence>
<dbReference type="AlphaFoldDB" id="A0AA37J0C3"/>
<comment type="caution">
    <text evidence="1">The sequence shown here is derived from an EMBL/GenBank/DDBJ whole genome shotgun (WGS) entry which is preliminary data.</text>
</comment>
<dbReference type="EMBL" id="BQKV01000098">
    <property type="protein sequence ID" value="GJN65438.1"/>
    <property type="molecule type" value="Genomic_DNA"/>
</dbReference>
<accession>A0AA37J0C3</accession>
<evidence type="ECO:0000313" key="1">
    <source>
        <dbReference type="EMBL" id="GJN65438.1"/>
    </source>
</evidence>
<dbReference type="Proteomes" id="UP001055185">
    <property type="component" value="Unassembled WGS sequence"/>
</dbReference>
<reference evidence="1" key="1">
    <citation type="journal article" date="2022" name="Int. J. Syst. Evol. Microbiol.">
        <title>Genome-based, phenotypic and chemotaxonomic classification of Faecalibacterium strains: proposal of three novel species Faecalibacterium duncaniae sp. nov., Faecalibacterium hattorii sp. nov. and Faecalibacterium gallinarum sp. nov. .</title>
        <authorList>
            <person name="Sakamoto M."/>
            <person name="Sakurai N."/>
            <person name="Tanno H."/>
            <person name="Iino T."/>
            <person name="Ohkuma M."/>
            <person name="Endo A."/>
        </authorList>
    </citation>
    <scope>NUCLEOTIDE SEQUENCE</scope>
    <source>
        <strain evidence="1">JCM 17207</strain>
    </source>
</reference>